<protein>
    <recommendedName>
        <fullName evidence="4">Secreted protein</fullName>
    </recommendedName>
</protein>
<comment type="caution">
    <text evidence="2">The sequence shown here is derived from an EMBL/GenBank/DDBJ whole genome shotgun (WGS) entry which is preliminary data.</text>
</comment>
<keyword evidence="1" id="KW-0732">Signal</keyword>
<organism evidence="2 3">
    <name type="scientific">Desmophyllum pertusum</name>
    <dbReference type="NCBI Taxonomy" id="174260"/>
    <lineage>
        <taxon>Eukaryota</taxon>
        <taxon>Metazoa</taxon>
        <taxon>Cnidaria</taxon>
        <taxon>Anthozoa</taxon>
        <taxon>Hexacorallia</taxon>
        <taxon>Scleractinia</taxon>
        <taxon>Caryophylliina</taxon>
        <taxon>Caryophylliidae</taxon>
        <taxon>Desmophyllum</taxon>
    </lineage>
</organism>
<evidence type="ECO:0008006" key="4">
    <source>
        <dbReference type="Google" id="ProtNLM"/>
    </source>
</evidence>
<dbReference type="Proteomes" id="UP001163046">
    <property type="component" value="Unassembled WGS sequence"/>
</dbReference>
<keyword evidence="3" id="KW-1185">Reference proteome</keyword>
<accession>A0A9W9YKH4</accession>
<feature type="signal peptide" evidence="1">
    <location>
        <begin position="1"/>
        <end position="19"/>
    </location>
</feature>
<evidence type="ECO:0000313" key="2">
    <source>
        <dbReference type="EMBL" id="KAJ7352884.1"/>
    </source>
</evidence>
<gene>
    <name evidence="2" type="ORF">OS493_033150</name>
</gene>
<dbReference type="EMBL" id="MU827344">
    <property type="protein sequence ID" value="KAJ7352884.1"/>
    <property type="molecule type" value="Genomic_DNA"/>
</dbReference>
<reference evidence="2" key="1">
    <citation type="submission" date="2023-01" db="EMBL/GenBank/DDBJ databases">
        <title>Genome assembly of the deep-sea coral Lophelia pertusa.</title>
        <authorList>
            <person name="Herrera S."/>
            <person name="Cordes E."/>
        </authorList>
    </citation>
    <scope>NUCLEOTIDE SEQUENCE</scope>
    <source>
        <strain evidence="2">USNM1676648</strain>
        <tissue evidence="2">Polyp</tissue>
    </source>
</reference>
<proteinExistence type="predicted"/>
<dbReference type="OrthoDB" id="5958507at2759"/>
<evidence type="ECO:0000313" key="3">
    <source>
        <dbReference type="Proteomes" id="UP001163046"/>
    </source>
</evidence>
<name>A0A9W9YKH4_9CNID</name>
<sequence>MLVLKITLTFVCLCSFGAALPDVFPGCSFMEYFCTARECTSAFYKGLHQDPSADCGKRFESMLTCLKLKIFVCAGRRQMIMIWLTVQIPKIFKKETFCSDANFGIPQNDNVSCSSTYFEKAPLCGKTLRLKFATNRSDASLCSESAKAKKCVKDLLASECTLDAETMEANNLTLSDHNPFCSNNRDPGATGLEVCHDFTNPPYPCLNQNSYSKAPP</sequence>
<evidence type="ECO:0000256" key="1">
    <source>
        <dbReference type="SAM" id="SignalP"/>
    </source>
</evidence>
<feature type="chain" id="PRO_5040967801" description="Secreted protein" evidence="1">
    <location>
        <begin position="20"/>
        <end position="216"/>
    </location>
</feature>
<dbReference type="AlphaFoldDB" id="A0A9W9YKH4"/>